<evidence type="ECO:0000313" key="1">
    <source>
        <dbReference type="EMBL" id="KZN63934.1"/>
    </source>
</evidence>
<gene>
    <name evidence="1" type="ORF">N478_23590</name>
</gene>
<name>A0A162BLP0_9GAMM</name>
<dbReference type="RefSeq" id="WP_063381963.1">
    <property type="nucleotide sequence ID" value="NZ_AUXX01000031.1"/>
</dbReference>
<dbReference type="Proteomes" id="UP000076661">
    <property type="component" value="Unassembled WGS sequence"/>
</dbReference>
<evidence type="ECO:0000313" key="2">
    <source>
        <dbReference type="Proteomes" id="UP000076661"/>
    </source>
</evidence>
<comment type="caution">
    <text evidence="1">The sequence shown here is derived from an EMBL/GenBank/DDBJ whole genome shotgun (WGS) entry which is preliminary data.</text>
</comment>
<accession>A0A162BLP0</accession>
<dbReference type="AlphaFoldDB" id="A0A162BLP0"/>
<organism evidence="1 2">
    <name type="scientific">Pseudoalteromonas luteoviolacea S4060-1</name>
    <dbReference type="NCBI Taxonomy" id="1365257"/>
    <lineage>
        <taxon>Bacteria</taxon>
        <taxon>Pseudomonadati</taxon>
        <taxon>Pseudomonadota</taxon>
        <taxon>Gammaproteobacteria</taxon>
        <taxon>Alteromonadales</taxon>
        <taxon>Pseudoalteromonadaceae</taxon>
        <taxon>Pseudoalteromonas</taxon>
    </lineage>
</organism>
<sequence length="61" mass="6874">MKLQLKKKNFKQLTQNSVSIEREKTPQIAGGRLYLTDINCDITGRDCPATLTCRACGSRRC</sequence>
<protein>
    <submittedName>
        <fullName evidence="1">Uncharacterized protein</fullName>
    </submittedName>
</protein>
<dbReference type="EMBL" id="AUXX01000031">
    <property type="protein sequence ID" value="KZN63934.1"/>
    <property type="molecule type" value="Genomic_DNA"/>
</dbReference>
<reference evidence="1 2" key="1">
    <citation type="submission" date="2013-07" db="EMBL/GenBank/DDBJ databases">
        <title>Comparative Genomic and Metabolomic Analysis of Twelve Strains of Pseudoalteromonas luteoviolacea.</title>
        <authorList>
            <person name="Vynne N.G."/>
            <person name="Mansson M."/>
            <person name="Gram L."/>
        </authorList>
    </citation>
    <scope>NUCLEOTIDE SEQUENCE [LARGE SCALE GENOMIC DNA]</scope>
    <source>
        <strain evidence="1 2">S4060-1</strain>
    </source>
</reference>
<dbReference type="PATRIC" id="fig|1365257.3.peg.3539"/>
<proteinExistence type="predicted"/>